<protein>
    <submittedName>
        <fullName evidence="1">Uncharacterized protein</fullName>
    </submittedName>
</protein>
<keyword evidence="2" id="KW-1185">Reference proteome</keyword>
<dbReference type="AlphaFoldDB" id="A0A564YX40"/>
<proteinExistence type="predicted"/>
<feature type="non-terminal residue" evidence="1">
    <location>
        <position position="1"/>
    </location>
</feature>
<name>A0A564YX40_HYMDI</name>
<organism evidence="1 2">
    <name type="scientific">Hymenolepis diminuta</name>
    <name type="common">Rat tapeworm</name>
    <dbReference type="NCBI Taxonomy" id="6216"/>
    <lineage>
        <taxon>Eukaryota</taxon>
        <taxon>Metazoa</taxon>
        <taxon>Spiralia</taxon>
        <taxon>Lophotrochozoa</taxon>
        <taxon>Platyhelminthes</taxon>
        <taxon>Cestoda</taxon>
        <taxon>Eucestoda</taxon>
        <taxon>Cyclophyllidea</taxon>
        <taxon>Hymenolepididae</taxon>
        <taxon>Hymenolepis</taxon>
    </lineage>
</organism>
<sequence length="56" mass="6519">CEVHNASQADWITCAITFWEVQRCNRSRRQQARPCLQDPPQPISNQDPCSLAWFCI</sequence>
<dbReference type="EMBL" id="CABIJS010000444">
    <property type="protein sequence ID" value="VUZ51857.1"/>
    <property type="molecule type" value="Genomic_DNA"/>
</dbReference>
<reference evidence="1 2" key="1">
    <citation type="submission" date="2019-07" db="EMBL/GenBank/DDBJ databases">
        <authorList>
            <person name="Jastrzebski P J."/>
            <person name="Paukszto L."/>
            <person name="Jastrzebski P J."/>
        </authorList>
    </citation>
    <scope>NUCLEOTIDE SEQUENCE [LARGE SCALE GENOMIC DNA]</scope>
    <source>
        <strain evidence="1 2">WMS-il1</strain>
    </source>
</reference>
<dbReference type="Proteomes" id="UP000321570">
    <property type="component" value="Unassembled WGS sequence"/>
</dbReference>
<evidence type="ECO:0000313" key="2">
    <source>
        <dbReference type="Proteomes" id="UP000321570"/>
    </source>
</evidence>
<accession>A0A564YX40</accession>
<evidence type="ECO:0000313" key="1">
    <source>
        <dbReference type="EMBL" id="VUZ51857.1"/>
    </source>
</evidence>
<gene>
    <name evidence="1" type="ORF">WMSIL1_LOCUS10198</name>
</gene>